<evidence type="ECO:0000259" key="8">
    <source>
        <dbReference type="PROSITE" id="PS52029"/>
    </source>
</evidence>
<comment type="pathway">
    <text evidence="1 6">Cell wall biogenesis; peptidoglycan biosynthesis.</text>
</comment>
<evidence type="ECO:0000256" key="3">
    <source>
        <dbReference type="ARBA" id="ARBA00022960"/>
    </source>
</evidence>
<dbReference type="CDD" id="cd16913">
    <property type="entry name" value="YkuD_like"/>
    <property type="match status" value="1"/>
</dbReference>
<dbReference type="InterPro" id="IPR038063">
    <property type="entry name" value="Transpep_catalytic_dom"/>
</dbReference>
<evidence type="ECO:0000256" key="4">
    <source>
        <dbReference type="ARBA" id="ARBA00022984"/>
    </source>
</evidence>
<dbReference type="Pfam" id="PF03734">
    <property type="entry name" value="YkuD"/>
    <property type="match status" value="1"/>
</dbReference>
<dbReference type="InterPro" id="IPR022029">
    <property type="entry name" value="YoaR-like_PG-bd"/>
</dbReference>
<evidence type="ECO:0000256" key="2">
    <source>
        <dbReference type="ARBA" id="ARBA00022679"/>
    </source>
</evidence>
<feature type="domain" description="L,D-TPase catalytic" evidence="8">
    <location>
        <begin position="317"/>
        <end position="442"/>
    </location>
</feature>
<proteinExistence type="predicted"/>
<dbReference type="InterPro" id="IPR038054">
    <property type="entry name" value="LD_TPept-like_central_sf"/>
</dbReference>
<evidence type="ECO:0000256" key="5">
    <source>
        <dbReference type="ARBA" id="ARBA00023316"/>
    </source>
</evidence>
<dbReference type="PANTHER" id="PTHR30582">
    <property type="entry name" value="L,D-TRANSPEPTIDASE"/>
    <property type="match status" value="1"/>
</dbReference>
<name>A0A4Z0GLS8_9BACL</name>
<sequence length="442" mass="49525">MITGISYYQATHFNRSVSINGTNVGGMTAETALKKLQALVLKNKVYIGNTLVLNEKDTKTGFSSSDLSEIRGLLKKQWTWWPSAAEKSYVLVPSKVDQYRRKILKNKVAAEIAMLDKKLKAPKDAQALLSNGRILVSKSVNGDQLDPVELLKDYSRQEFNSEIHLKAVRLKPLAENSQTVENEKKKLQELMQRKVNYKVQSTTYTLAASQFIKNAAVSKNMKYSVDPSDIASKITAINRSQSTLNKNFLFKTHSGSVISVHGQSYGWALDVQAETKRIRNAFERGEQSISAYNVYGVGYSTYGIGYHTTANHGIGNTYAEVSIKDQRIWIYQNGKLKVTTNVVTGRHNTHEDTPKGLWYIMYKQSPSTLVGSEVGSPHYSVKVSYWAPFTLSGCGFHDAYWRKNWAPDAYINQGSGGCVNTPPKVMKQVYDTLTQNEPVVIY</sequence>
<dbReference type="GO" id="GO:0008360">
    <property type="term" value="P:regulation of cell shape"/>
    <property type="evidence" value="ECO:0007669"/>
    <property type="project" value="UniProtKB-UniRule"/>
</dbReference>
<keyword evidence="10" id="KW-1185">Reference proteome</keyword>
<dbReference type="UniPathway" id="UPA00219"/>
<dbReference type="SUPFAM" id="SSF143985">
    <property type="entry name" value="L,D-transpeptidase pre-catalytic domain-like"/>
    <property type="match status" value="1"/>
</dbReference>
<keyword evidence="2" id="KW-0808">Transferase</keyword>
<dbReference type="GO" id="GO:0071555">
    <property type="term" value="P:cell wall organization"/>
    <property type="evidence" value="ECO:0007669"/>
    <property type="project" value="UniProtKB-UniRule"/>
</dbReference>
<evidence type="ECO:0000256" key="6">
    <source>
        <dbReference type="PROSITE-ProRule" id="PRU01373"/>
    </source>
</evidence>
<dbReference type="Pfam" id="PF12229">
    <property type="entry name" value="PG_binding_4"/>
    <property type="match status" value="1"/>
</dbReference>
<dbReference type="InterPro" id="IPR050979">
    <property type="entry name" value="LD-transpeptidase"/>
</dbReference>
<dbReference type="GO" id="GO:0071972">
    <property type="term" value="F:peptidoglycan L,D-transpeptidase activity"/>
    <property type="evidence" value="ECO:0007669"/>
    <property type="project" value="TreeGrafter"/>
</dbReference>
<keyword evidence="3 6" id="KW-0133">Cell shape</keyword>
<dbReference type="EMBL" id="SRJD01000012">
    <property type="protein sequence ID" value="TGA97721.1"/>
    <property type="molecule type" value="Genomic_DNA"/>
</dbReference>
<dbReference type="GO" id="GO:0005576">
    <property type="term" value="C:extracellular region"/>
    <property type="evidence" value="ECO:0007669"/>
    <property type="project" value="TreeGrafter"/>
</dbReference>
<evidence type="ECO:0000256" key="7">
    <source>
        <dbReference type="SAM" id="Coils"/>
    </source>
</evidence>
<dbReference type="Gene3D" id="3.10.20.800">
    <property type="match status" value="1"/>
</dbReference>
<dbReference type="Gene3D" id="2.40.440.10">
    <property type="entry name" value="L,D-transpeptidase catalytic domain-like"/>
    <property type="match status" value="1"/>
</dbReference>
<evidence type="ECO:0000313" key="10">
    <source>
        <dbReference type="Proteomes" id="UP000298347"/>
    </source>
</evidence>
<dbReference type="InterPro" id="IPR005490">
    <property type="entry name" value="LD_TPept_cat_dom"/>
</dbReference>
<dbReference type="GO" id="GO:0016740">
    <property type="term" value="F:transferase activity"/>
    <property type="evidence" value="ECO:0007669"/>
    <property type="project" value="UniProtKB-KW"/>
</dbReference>
<dbReference type="Proteomes" id="UP000298347">
    <property type="component" value="Unassembled WGS sequence"/>
</dbReference>
<evidence type="ECO:0000313" key="9">
    <source>
        <dbReference type="EMBL" id="TGA97721.1"/>
    </source>
</evidence>
<feature type="active site" description="Nucleophile" evidence="6">
    <location>
        <position position="418"/>
    </location>
</feature>
<keyword evidence="4 6" id="KW-0573">Peptidoglycan synthesis</keyword>
<dbReference type="OrthoDB" id="3176960at2"/>
<accession>A0A4Z0GLS8</accession>
<dbReference type="AlphaFoldDB" id="A0A4Z0GLS8"/>
<evidence type="ECO:0000256" key="1">
    <source>
        <dbReference type="ARBA" id="ARBA00004752"/>
    </source>
</evidence>
<keyword evidence="7" id="KW-0175">Coiled coil</keyword>
<feature type="active site" description="Proton donor/acceptor" evidence="6">
    <location>
        <position position="397"/>
    </location>
</feature>
<keyword evidence="5 6" id="KW-0961">Cell wall biogenesis/degradation</keyword>
<comment type="caution">
    <text evidence="9">The sequence shown here is derived from an EMBL/GenBank/DDBJ whole genome shotgun (WGS) entry which is preliminary data.</text>
</comment>
<dbReference type="SUPFAM" id="SSF141523">
    <property type="entry name" value="L,D-transpeptidase catalytic domain-like"/>
    <property type="match status" value="1"/>
</dbReference>
<dbReference type="GO" id="GO:0018104">
    <property type="term" value="P:peptidoglycan-protein cross-linking"/>
    <property type="evidence" value="ECO:0007669"/>
    <property type="project" value="TreeGrafter"/>
</dbReference>
<feature type="coiled-coil region" evidence="7">
    <location>
        <begin position="173"/>
        <end position="200"/>
    </location>
</feature>
<protein>
    <recommendedName>
        <fullName evidence="8">L,D-TPase catalytic domain-containing protein</fullName>
    </recommendedName>
</protein>
<dbReference type="PANTHER" id="PTHR30582:SF33">
    <property type="entry name" value="EXPORTED PROTEIN"/>
    <property type="match status" value="1"/>
</dbReference>
<gene>
    <name evidence="9" type="ORF">E4665_11435</name>
</gene>
<organism evidence="9 10">
    <name type="scientific">Sporolactobacillus shoreae</name>
    <dbReference type="NCBI Taxonomy" id="1465501"/>
    <lineage>
        <taxon>Bacteria</taxon>
        <taxon>Bacillati</taxon>
        <taxon>Bacillota</taxon>
        <taxon>Bacilli</taxon>
        <taxon>Bacillales</taxon>
        <taxon>Sporolactobacillaceae</taxon>
        <taxon>Sporolactobacillus</taxon>
    </lineage>
</organism>
<reference evidence="9 10" key="1">
    <citation type="journal article" date="2015" name="Int. J. Syst. Evol. Microbiol.">
        <title>Sporolactobacillus shoreae sp. nov. and Sporolactobacillus spathodeae sp. nov., two spore-forming lactic acid bacteria isolated from tree barks in Thailand.</title>
        <authorList>
            <person name="Thamacharoensuk T."/>
            <person name="Kitahara M."/>
            <person name="Ohkuma M."/>
            <person name="Thongchul N."/>
            <person name="Tanasupawat S."/>
        </authorList>
    </citation>
    <scope>NUCLEOTIDE SEQUENCE [LARGE SCALE GENOMIC DNA]</scope>
    <source>
        <strain evidence="9 10">BK92</strain>
    </source>
</reference>
<dbReference type="PROSITE" id="PS52029">
    <property type="entry name" value="LD_TPASE"/>
    <property type="match status" value="1"/>
</dbReference>